<feature type="compositionally biased region" description="Polar residues" evidence="1">
    <location>
        <begin position="8"/>
        <end position="28"/>
    </location>
</feature>
<evidence type="ECO:0000256" key="1">
    <source>
        <dbReference type="SAM" id="MobiDB-lite"/>
    </source>
</evidence>
<organism evidence="2 3">
    <name type="scientific">Crepidotus variabilis</name>
    <dbReference type="NCBI Taxonomy" id="179855"/>
    <lineage>
        <taxon>Eukaryota</taxon>
        <taxon>Fungi</taxon>
        <taxon>Dikarya</taxon>
        <taxon>Basidiomycota</taxon>
        <taxon>Agaricomycotina</taxon>
        <taxon>Agaricomycetes</taxon>
        <taxon>Agaricomycetidae</taxon>
        <taxon>Agaricales</taxon>
        <taxon>Agaricineae</taxon>
        <taxon>Crepidotaceae</taxon>
        <taxon>Crepidotus</taxon>
    </lineage>
</organism>
<keyword evidence="3" id="KW-1185">Reference proteome</keyword>
<protein>
    <submittedName>
        <fullName evidence="2">Uncharacterized protein</fullName>
    </submittedName>
</protein>
<sequence length="91" mass="9613">MVAIPVALSQSTRSEVPNNSTSPTLDGDNTSDLENDILWCRPSTNLSGELNTNDLKPFEFPNNDGCNINSISASNTISNHAETSGIGSMGD</sequence>
<gene>
    <name evidence="2" type="ORF">CPB83DRAFT_916733</name>
</gene>
<evidence type="ECO:0000313" key="3">
    <source>
        <dbReference type="Proteomes" id="UP000807306"/>
    </source>
</evidence>
<proteinExistence type="predicted"/>
<accession>A0A9P6E562</accession>
<reference evidence="2" key="1">
    <citation type="submission" date="2020-11" db="EMBL/GenBank/DDBJ databases">
        <authorList>
            <consortium name="DOE Joint Genome Institute"/>
            <person name="Ahrendt S."/>
            <person name="Riley R."/>
            <person name="Andreopoulos W."/>
            <person name="Labutti K."/>
            <person name="Pangilinan J."/>
            <person name="Ruiz-Duenas F.J."/>
            <person name="Barrasa J.M."/>
            <person name="Sanchez-Garcia M."/>
            <person name="Camarero S."/>
            <person name="Miyauchi S."/>
            <person name="Serrano A."/>
            <person name="Linde D."/>
            <person name="Babiker R."/>
            <person name="Drula E."/>
            <person name="Ayuso-Fernandez I."/>
            <person name="Pacheco R."/>
            <person name="Padilla G."/>
            <person name="Ferreira P."/>
            <person name="Barriuso J."/>
            <person name="Kellner H."/>
            <person name="Castanera R."/>
            <person name="Alfaro M."/>
            <person name="Ramirez L."/>
            <person name="Pisabarro A.G."/>
            <person name="Kuo A."/>
            <person name="Tritt A."/>
            <person name="Lipzen A."/>
            <person name="He G."/>
            <person name="Yan M."/>
            <person name="Ng V."/>
            <person name="Cullen D."/>
            <person name="Martin F."/>
            <person name="Rosso M.-N."/>
            <person name="Henrissat B."/>
            <person name="Hibbett D."/>
            <person name="Martinez A.T."/>
            <person name="Grigoriev I.V."/>
        </authorList>
    </citation>
    <scope>NUCLEOTIDE SEQUENCE</scope>
    <source>
        <strain evidence="2">CBS 506.95</strain>
    </source>
</reference>
<evidence type="ECO:0000313" key="2">
    <source>
        <dbReference type="EMBL" id="KAF9522758.1"/>
    </source>
</evidence>
<dbReference type="Proteomes" id="UP000807306">
    <property type="component" value="Unassembled WGS sequence"/>
</dbReference>
<comment type="caution">
    <text evidence="2">The sequence shown here is derived from an EMBL/GenBank/DDBJ whole genome shotgun (WGS) entry which is preliminary data.</text>
</comment>
<dbReference type="AlphaFoldDB" id="A0A9P6E562"/>
<feature type="non-terminal residue" evidence="2">
    <location>
        <position position="91"/>
    </location>
</feature>
<name>A0A9P6E562_9AGAR</name>
<dbReference type="EMBL" id="MU157935">
    <property type="protein sequence ID" value="KAF9522758.1"/>
    <property type="molecule type" value="Genomic_DNA"/>
</dbReference>
<feature type="region of interest" description="Disordered" evidence="1">
    <location>
        <begin position="1"/>
        <end position="34"/>
    </location>
</feature>